<dbReference type="InParanoid" id="A0A6J0BZG7"/>
<evidence type="ECO:0000256" key="3">
    <source>
        <dbReference type="PROSITE-ProRule" id="PRU00221"/>
    </source>
</evidence>
<feature type="compositionally biased region" description="Polar residues" evidence="4">
    <location>
        <begin position="1393"/>
        <end position="1402"/>
    </location>
</feature>
<dbReference type="RefSeq" id="XP_015519672.2">
    <property type="nucleotide sequence ID" value="XM_015664186.2"/>
</dbReference>
<evidence type="ECO:0000313" key="8">
    <source>
        <dbReference type="RefSeq" id="XP_046595034.1"/>
    </source>
</evidence>
<feature type="region of interest" description="Disordered" evidence="4">
    <location>
        <begin position="1366"/>
        <end position="1402"/>
    </location>
</feature>
<dbReference type="GO" id="GO:0044458">
    <property type="term" value="P:motile cilium assembly"/>
    <property type="evidence" value="ECO:0007669"/>
    <property type="project" value="TreeGrafter"/>
</dbReference>
<dbReference type="RefSeq" id="XP_046595035.1">
    <property type="nucleotide sequence ID" value="XM_046739079.1"/>
</dbReference>
<dbReference type="OrthoDB" id="2096344at2759"/>
<evidence type="ECO:0000256" key="1">
    <source>
        <dbReference type="ARBA" id="ARBA00022574"/>
    </source>
</evidence>
<feature type="compositionally biased region" description="Basic and acidic residues" evidence="4">
    <location>
        <begin position="1291"/>
        <end position="1306"/>
    </location>
</feature>
<dbReference type="RefSeq" id="XP_046595037.1">
    <property type="nucleotide sequence ID" value="XM_046739081.1"/>
</dbReference>
<feature type="compositionally biased region" description="Polar residues" evidence="4">
    <location>
        <begin position="487"/>
        <end position="500"/>
    </location>
</feature>
<feature type="compositionally biased region" description="Basic and acidic residues" evidence="4">
    <location>
        <begin position="373"/>
        <end position="383"/>
    </location>
</feature>
<feature type="repeat" description="WD" evidence="3">
    <location>
        <begin position="806"/>
        <end position="839"/>
    </location>
</feature>
<reference evidence="6 7" key="1">
    <citation type="submission" date="2025-05" db="UniProtKB">
        <authorList>
            <consortium name="RefSeq"/>
        </authorList>
    </citation>
    <scope>IDENTIFICATION</scope>
    <source>
        <tissue evidence="6 7">Thorax and Abdomen</tissue>
    </source>
</reference>
<dbReference type="InterPro" id="IPR015943">
    <property type="entry name" value="WD40/YVTN_repeat-like_dom_sf"/>
</dbReference>
<feature type="compositionally biased region" description="Basic and acidic residues" evidence="4">
    <location>
        <begin position="456"/>
        <end position="465"/>
    </location>
</feature>
<dbReference type="InterPro" id="IPR019775">
    <property type="entry name" value="WD40_repeat_CS"/>
</dbReference>
<evidence type="ECO:0000256" key="4">
    <source>
        <dbReference type="SAM" id="MobiDB-lite"/>
    </source>
</evidence>
<dbReference type="PROSITE" id="PS50082">
    <property type="entry name" value="WD_REPEATS_2"/>
    <property type="match status" value="2"/>
</dbReference>
<dbReference type="RefSeq" id="XP_046595033.1">
    <property type="nucleotide sequence ID" value="XM_046739077.1"/>
</dbReference>
<dbReference type="InterPro" id="IPR001680">
    <property type="entry name" value="WD40_rpt"/>
</dbReference>
<evidence type="ECO:0000313" key="10">
    <source>
        <dbReference type="RefSeq" id="XP_046595036.1"/>
    </source>
</evidence>
<proteinExistence type="predicted"/>
<name>A0A6J0BZG7_NEOLC</name>
<keyword evidence="2" id="KW-0677">Repeat</keyword>
<feature type="compositionally biased region" description="Low complexity" evidence="4">
    <location>
        <begin position="1369"/>
        <end position="1379"/>
    </location>
</feature>
<dbReference type="SMART" id="SM00320">
    <property type="entry name" value="WD40"/>
    <property type="match status" value="5"/>
</dbReference>
<accession>A0A6J0BZG7</accession>
<dbReference type="PROSITE" id="PS50294">
    <property type="entry name" value="WD_REPEATS_REGION"/>
    <property type="match status" value="1"/>
</dbReference>
<dbReference type="Gene3D" id="2.130.10.10">
    <property type="entry name" value="YVTN repeat-like/Quinoprotein amine dehydrogenase"/>
    <property type="match status" value="1"/>
</dbReference>
<feature type="region of interest" description="Disordered" evidence="4">
    <location>
        <begin position="430"/>
        <end position="506"/>
    </location>
</feature>
<sequence length="1402" mass="158309">MTKRQKSSGKGRDSRKGSSKSLGDFNNGEKSQSSVRQMRRRPATSGKEVGLSRSERILCHNDESIDSGDSNDCLENTAKAHRPLDVIVVDVHSENKEIKLFKPRNIVEDANVCWLDAISCENKANPPRSQRKKSAMAGMAWEIEESIDTIQEFAEDSKVFMSSADREPSTRFSKSSDHSNSEENYTQLFGSEEKILRTTAGNSDPEPEPWKTNMEAPKRRRKRWSKGEKNLHLTQELIANSSDTNRSVDTDSHLFTDPQLRPVPAPRKKKFSKSLANESSLVFDNTAYRSDAEEVLRIETEVYEPQGGSDNSQKYRQSTKIEMSSFYDSSKSVRQMETNLIQSKDDFSHYTNRRDNNEVVKVFEVSDSGNSETEIHDAERDGDPGAQLTPIKSRQQLNSRTTFETSEFSKSNDQVLKSAVREKKIWNEESASKRRPFSEDDSANIDTSCSLMDITDLPRSRSAKKDGKKSKYSRREVDSAKKCVLKSRSSSGLKNTSTQSSKDDSVEYNADKSDQFISITIHKADVLETDFITRHPMVKVHIVDMKTGNYLKTAENDDRERCGYLQPMITGKFDFKKNKSIVPNWEEELIFDYNFDDVIRMDDKPTLILFEVLDLLNFAEARFNYNILGSEGCWHKIAWAFLRPVGVNGTSHMNKKVRLQLYQPSKASKKSGRLGQCEVFNSWKSNNREKYPSTLYVTLKPVELPVEDPVLYDRLSLNKLPEIDDESCGSLMKASDLLQLPKWTRLAAQSCKIPNNHLFQSETFENGCFYVTFSNSGKYLACVGSEDGNYPIIVYTVPEGMICFRFIGHNNFVYGLNWSNDDKYLLSVSSDQTACIWDVGNKIIQHIQMLPHPSYVYCGKFYPRNKDVVVTGCCDSIARVWMKGRRSKCYELTQELDEHKGYVNSICFQKDGGLITADSVGVIILWTLKKAASISSAREWNIFKIIKNNEIENIVVNTVLSQPLESRILVHSRDNGLRMIDLATGVVLQRYKSLRNCRLQITACLSPCGGFVLCGGEDSYLNIWNVENGKRVAKYLVQDTKIVACVAYHPFEHILAFSTFGSTSAVHVMNFSKNSTGESVGLSLIANNEVPDNDDDTKITVKFGKSYATRNVTDENPLSRQELLRQKLERLDYSKEGLKSRSAARLNNIIEKIDKILVNTALTRHTGLTCSLNDAPSQYLGAVSPNAEKSICSKKYERNVVSRSQMSRSRDKSLTMNTDATVRLRKTSGELIEMQDISLLGNDESTDSEKLRKVGMSDIHAENRQNISSCSDMEFNEIRSIHRHGGELFKKKYGKNKSEADVESNRGRTKRRGSSDDKIFHSSETCIITLENLADSLPSDTSTPGSTGTYIVDKKKDIRFSMLDKSRVASDSGSSAKSSITFTVENEVKNDNSHTPQINDLT</sequence>
<keyword evidence="1 3" id="KW-0853">WD repeat</keyword>
<dbReference type="GeneID" id="107224213"/>
<dbReference type="Proteomes" id="UP000829291">
    <property type="component" value="Chromosome 4"/>
</dbReference>
<dbReference type="RefSeq" id="XP_046595038.1">
    <property type="nucleotide sequence ID" value="XM_046739082.1"/>
</dbReference>
<dbReference type="RefSeq" id="XP_046595036.1">
    <property type="nucleotide sequence ID" value="XM_046739080.1"/>
</dbReference>
<evidence type="ECO:0000313" key="7">
    <source>
        <dbReference type="RefSeq" id="XP_046595033.1"/>
    </source>
</evidence>
<feature type="compositionally biased region" description="Basic and acidic residues" evidence="4">
    <location>
        <begin position="164"/>
        <end position="181"/>
    </location>
</feature>
<dbReference type="InterPro" id="IPR036322">
    <property type="entry name" value="WD40_repeat_dom_sf"/>
</dbReference>
<evidence type="ECO:0000313" key="6">
    <source>
        <dbReference type="RefSeq" id="XP_015519672.2"/>
    </source>
</evidence>
<dbReference type="GO" id="GO:0036064">
    <property type="term" value="C:ciliary basal body"/>
    <property type="evidence" value="ECO:0007669"/>
    <property type="project" value="TreeGrafter"/>
</dbReference>
<evidence type="ECO:0000256" key="2">
    <source>
        <dbReference type="ARBA" id="ARBA00022737"/>
    </source>
</evidence>
<feature type="region of interest" description="Disordered" evidence="4">
    <location>
        <begin position="1"/>
        <end position="52"/>
    </location>
</feature>
<dbReference type="KEGG" id="nlo:107224213"/>
<dbReference type="SUPFAM" id="SSF50978">
    <property type="entry name" value="WD40 repeat-like"/>
    <property type="match status" value="1"/>
</dbReference>
<evidence type="ECO:0000313" key="12">
    <source>
        <dbReference type="RefSeq" id="XP_046595038.1"/>
    </source>
</evidence>
<evidence type="ECO:0000313" key="11">
    <source>
        <dbReference type="RefSeq" id="XP_046595037.1"/>
    </source>
</evidence>
<evidence type="ECO:0000313" key="9">
    <source>
        <dbReference type="RefSeq" id="XP_046595035.1"/>
    </source>
</evidence>
<feature type="region of interest" description="Disordered" evidence="4">
    <location>
        <begin position="1291"/>
        <end position="1317"/>
    </location>
</feature>
<keyword evidence="5" id="KW-1185">Reference proteome</keyword>
<dbReference type="PANTHER" id="PTHR44499">
    <property type="entry name" value="JOUBERIN"/>
    <property type="match status" value="1"/>
</dbReference>
<feature type="repeat" description="WD" evidence="3">
    <location>
        <begin position="1005"/>
        <end position="1034"/>
    </location>
</feature>
<organism evidence="5 6">
    <name type="scientific">Neodiprion lecontei</name>
    <name type="common">Redheaded pine sawfly</name>
    <dbReference type="NCBI Taxonomy" id="441921"/>
    <lineage>
        <taxon>Eukaryota</taxon>
        <taxon>Metazoa</taxon>
        <taxon>Ecdysozoa</taxon>
        <taxon>Arthropoda</taxon>
        <taxon>Hexapoda</taxon>
        <taxon>Insecta</taxon>
        <taxon>Pterygota</taxon>
        <taxon>Neoptera</taxon>
        <taxon>Endopterygota</taxon>
        <taxon>Hymenoptera</taxon>
        <taxon>Tenthredinoidea</taxon>
        <taxon>Diprionidae</taxon>
        <taxon>Diprioninae</taxon>
        <taxon>Neodiprion</taxon>
    </lineage>
</organism>
<dbReference type="InterPro" id="IPR052803">
    <property type="entry name" value="Cilium-Associated_Jouberin"/>
</dbReference>
<gene>
    <name evidence="6 7 8 9 10 11 12" type="primary">LOC107224213</name>
</gene>
<feature type="region of interest" description="Disordered" evidence="4">
    <location>
        <begin position="161"/>
        <end position="272"/>
    </location>
</feature>
<evidence type="ECO:0000313" key="5">
    <source>
        <dbReference type="Proteomes" id="UP000829291"/>
    </source>
</evidence>
<feature type="region of interest" description="Disordered" evidence="4">
    <location>
        <begin position="365"/>
        <end position="389"/>
    </location>
</feature>
<protein>
    <submittedName>
        <fullName evidence="6 7">Jouberin-like isoform X1</fullName>
    </submittedName>
</protein>
<dbReference type="RefSeq" id="XP_046595034.1">
    <property type="nucleotide sequence ID" value="XM_046739078.1"/>
</dbReference>
<dbReference type="PROSITE" id="PS00678">
    <property type="entry name" value="WD_REPEATS_1"/>
    <property type="match status" value="1"/>
</dbReference>
<dbReference type="Pfam" id="PF00400">
    <property type="entry name" value="WD40"/>
    <property type="match status" value="1"/>
</dbReference>
<dbReference type="PANTHER" id="PTHR44499:SF1">
    <property type="entry name" value="JOUBERIN"/>
    <property type="match status" value="1"/>
</dbReference>